<dbReference type="InterPro" id="IPR001647">
    <property type="entry name" value="HTH_TetR"/>
</dbReference>
<dbReference type="PANTHER" id="PTHR43479:SF11">
    <property type="entry name" value="ACREF_ENVCD OPERON REPRESSOR-RELATED"/>
    <property type="match status" value="1"/>
</dbReference>
<proteinExistence type="predicted"/>
<dbReference type="PRINTS" id="PR00455">
    <property type="entry name" value="HTHTETR"/>
</dbReference>
<evidence type="ECO:0000256" key="2">
    <source>
        <dbReference type="PROSITE-ProRule" id="PRU00335"/>
    </source>
</evidence>
<reference evidence="4 5" key="1">
    <citation type="submission" date="2019-09" db="EMBL/GenBank/DDBJ databases">
        <authorList>
            <person name="Cao W.R."/>
        </authorList>
    </citation>
    <scope>NUCLEOTIDE SEQUENCE [LARGE SCALE GENOMIC DNA]</scope>
    <source>
        <strain evidence="5">a4</strain>
    </source>
</reference>
<dbReference type="SUPFAM" id="SSF46689">
    <property type="entry name" value="Homeodomain-like"/>
    <property type="match status" value="1"/>
</dbReference>
<feature type="domain" description="HTH tetR-type" evidence="3">
    <location>
        <begin position="1"/>
        <end position="61"/>
    </location>
</feature>
<evidence type="ECO:0000313" key="5">
    <source>
        <dbReference type="Proteomes" id="UP000467305"/>
    </source>
</evidence>
<dbReference type="GO" id="GO:0003677">
    <property type="term" value="F:DNA binding"/>
    <property type="evidence" value="ECO:0007669"/>
    <property type="project" value="UniProtKB-UniRule"/>
</dbReference>
<gene>
    <name evidence="4" type="ORF">F7018_11195</name>
</gene>
<evidence type="ECO:0000256" key="1">
    <source>
        <dbReference type="ARBA" id="ARBA00023125"/>
    </source>
</evidence>
<dbReference type="Proteomes" id="UP000467305">
    <property type="component" value="Unassembled WGS sequence"/>
</dbReference>
<keyword evidence="5" id="KW-1185">Reference proteome</keyword>
<dbReference type="PANTHER" id="PTHR43479">
    <property type="entry name" value="ACREF/ENVCD OPERON REPRESSOR-RELATED"/>
    <property type="match status" value="1"/>
</dbReference>
<name>A0A7J5AFT3_9FLAO</name>
<accession>A0A7J5AFT3</accession>
<dbReference type="OrthoDB" id="6430772at2"/>
<protein>
    <submittedName>
        <fullName evidence="4">TetR/AcrR family transcriptional regulator</fullName>
    </submittedName>
</protein>
<dbReference type="InterPro" id="IPR009057">
    <property type="entry name" value="Homeodomain-like_sf"/>
</dbReference>
<dbReference type="PROSITE" id="PS50977">
    <property type="entry name" value="HTH_TETR_2"/>
    <property type="match status" value="1"/>
</dbReference>
<dbReference type="Pfam" id="PF00440">
    <property type="entry name" value="TetR_N"/>
    <property type="match status" value="1"/>
</dbReference>
<dbReference type="Gene3D" id="1.10.357.10">
    <property type="entry name" value="Tetracycline Repressor, domain 2"/>
    <property type="match status" value="1"/>
</dbReference>
<dbReference type="AlphaFoldDB" id="A0A7J5AFT3"/>
<feature type="DNA-binding region" description="H-T-H motif" evidence="2">
    <location>
        <begin position="24"/>
        <end position="43"/>
    </location>
</feature>
<dbReference type="RefSeq" id="WP_150900158.1">
    <property type="nucleotide sequence ID" value="NZ_WAAU01000015.1"/>
</dbReference>
<comment type="caution">
    <text evidence="4">The sequence shown here is derived from an EMBL/GenBank/DDBJ whole genome shotgun (WGS) entry which is preliminary data.</text>
</comment>
<organism evidence="4 5">
    <name type="scientific">Tenacibaculum aiptasiae</name>
    <dbReference type="NCBI Taxonomy" id="426481"/>
    <lineage>
        <taxon>Bacteria</taxon>
        <taxon>Pseudomonadati</taxon>
        <taxon>Bacteroidota</taxon>
        <taxon>Flavobacteriia</taxon>
        <taxon>Flavobacteriales</taxon>
        <taxon>Flavobacteriaceae</taxon>
        <taxon>Tenacibaculum</taxon>
    </lineage>
</organism>
<evidence type="ECO:0000313" key="4">
    <source>
        <dbReference type="EMBL" id="KAB1156467.1"/>
    </source>
</evidence>
<dbReference type="EMBL" id="WAAU01000015">
    <property type="protein sequence ID" value="KAB1156467.1"/>
    <property type="molecule type" value="Genomic_DNA"/>
</dbReference>
<keyword evidence="1 2" id="KW-0238">DNA-binding</keyword>
<sequence length="183" mass="20675">MNKKENILNAALELLVTKGVHNTPMSEVAKKAGTGMGTIYNYFPNKEALINEIYIGIKEQEETLFLKVNTDATIKKQFVDYLKVIINFFIHNPSYFNFLQQLEASPIITKENKVKGQKSVEIVAILLEKGKLNKIIKNISTQEILVFIGGGISSYLKQNLNNSEKATTSLKNHIQMIWDGIKE</sequence>
<evidence type="ECO:0000259" key="3">
    <source>
        <dbReference type="PROSITE" id="PS50977"/>
    </source>
</evidence>
<dbReference type="InterPro" id="IPR050624">
    <property type="entry name" value="HTH-type_Tx_Regulator"/>
</dbReference>